<proteinExistence type="predicted"/>
<gene>
    <name evidence="3" type="ORF">WCD74_10560</name>
</gene>
<feature type="signal peptide" evidence="2">
    <location>
        <begin position="1"/>
        <end position="27"/>
    </location>
</feature>
<evidence type="ECO:0000256" key="2">
    <source>
        <dbReference type="SAM" id="SignalP"/>
    </source>
</evidence>
<accession>A0ABU8MLN4</accession>
<name>A0ABU8MLN4_9PSEU</name>
<feature type="chain" id="PRO_5046002286" description="Secreted protein" evidence="2">
    <location>
        <begin position="28"/>
        <end position="116"/>
    </location>
</feature>
<feature type="region of interest" description="Disordered" evidence="1">
    <location>
        <begin position="37"/>
        <end position="60"/>
    </location>
</feature>
<evidence type="ECO:0000313" key="3">
    <source>
        <dbReference type="EMBL" id="MEJ2868209.1"/>
    </source>
</evidence>
<keyword evidence="4" id="KW-1185">Reference proteome</keyword>
<feature type="compositionally biased region" description="Polar residues" evidence="1">
    <location>
        <begin position="37"/>
        <end position="46"/>
    </location>
</feature>
<dbReference type="Proteomes" id="UP001385809">
    <property type="component" value="Unassembled WGS sequence"/>
</dbReference>
<organism evidence="3 4">
    <name type="scientific">Actinomycetospora aurantiaca</name>
    <dbReference type="NCBI Taxonomy" id="3129233"/>
    <lineage>
        <taxon>Bacteria</taxon>
        <taxon>Bacillati</taxon>
        <taxon>Actinomycetota</taxon>
        <taxon>Actinomycetes</taxon>
        <taxon>Pseudonocardiales</taxon>
        <taxon>Pseudonocardiaceae</taxon>
        <taxon>Actinomycetospora</taxon>
    </lineage>
</organism>
<comment type="caution">
    <text evidence="3">The sequence shown here is derived from an EMBL/GenBank/DDBJ whole genome shotgun (WGS) entry which is preliminary data.</text>
</comment>
<evidence type="ECO:0008006" key="5">
    <source>
        <dbReference type="Google" id="ProtNLM"/>
    </source>
</evidence>
<feature type="compositionally biased region" description="Polar residues" evidence="1">
    <location>
        <begin position="81"/>
        <end position="92"/>
    </location>
</feature>
<feature type="compositionally biased region" description="Low complexity" evidence="1">
    <location>
        <begin position="47"/>
        <end position="60"/>
    </location>
</feature>
<evidence type="ECO:0000256" key="1">
    <source>
        <dbReference type="SAM" id="MobiDB-lite"/>
    </source>
</evidence>
<protein>
    <recommendedName>
        <fullName evidence="5">Secreted protein</fullName>
    </recommendedName>
</protein>
<sequence>MSVLRKIVVSAAIAGAGLGSLAGVASAHESAPASGCSNAVQAASENGSGDSLGDTTGGDQDLSASNVCDILNDNEIGSGNNVATAAGTITNGDTTTVDESSTEETTIVETITGLLG</sequence>
<evidence type="ECO:0000313" key="4">
    <source>
        <dbReference type="Proteomes" id="UP001385809"/>
    </source>
</evidence>
<keyword evidence="2" id="KW-0732">Signal</keyword>
<feature type="region of interest" description="Disordered" evidence="1">
    <location>
        <begin position="81"/>
        <end position="116"/>
    </location>
</feature>
<reference evidence="3 4" key="1">
    <citation type="submission" date="2024-03" db="EMBL/GenBank/DDBJ databases">
        <title>Actinomycetospora sp. OC33-EN08, a novel actinomycete isolated from wild orchid (Aerides multiflora).</title>
        <authorList>
            <person name="Suriyachadkun C."/>
        </authorList>
    </citation>
    <scope>NUCLEOTIDE SEQUENCE [LARGE SCALE GENOMIC DNA]</scope>
    <source>
        <strain evidence="3 4">OC33-EN08</strain>
    </source>
</reference>
<dbReference type="RefSeq" id="WP_337694821.1">
    <property type="nucleotide sequence ID" value="NZ_JBBEGN010000004.1"/>
</dbReference>
<feature type="compositionally biased region" description="Low complexity" evidence="1">
    <location>
        <begin position="93"/>
        <end position="116"/>
    </location>
</feature>
<dbReference type="EMBL" id="JBBEGN010000004">
    <property type="protein sequence ID" value="MEJ2868209.1"/>
    <property type="molecule type" value="Genomic_DNA"/>
</dbReference>